<dbReference type="Pfam" id="PF03976">
    <property type="entry name" value="PPK2"/>
    <property type="match status" value="1"/>
</dbReference>
<dbReference type="AlphaFoldDB" id="A0AAE4UAU9"/>
<dbReference type="GO" id="GO:0008976">
    <property type="term" value="F:polyphosphate kinase activity"/>
    <property type="evidence" value="ECO:0007669"/>
    <property type="project" value="InterPro"/>
</dbReference>
<name>A0AAE4UAU9_9ACTN</name>
<dbReference type="PIRSF" id="PIRSF028756">
    <property type="entry name" value="PPK2_prd"/>
    <property type="match status" value="1"/>
</dbReference>
<dbReference type="EMBL" id="JAWLKH010000024">
    <property type="protein sequence ID" value="MDV6313908.1"/>
    <property type="molecule type" value="Genomic_DNA"/>
</dbReference>
<dbReference type="InterPro" id="IPR027417">
    <property type="entry name" value="P-loop_NTPase"/>
</dbReference>
<evidence type="ECO:0000256" key="1">
    <source>
        <dbReference type="ARBA" id="ARBA00022679"/>
    </source>
</evidence>
<dbReference type="InterPro" id="IPR022300">
    <property type="entry name" value="PPK2-rel_1"/>
</dbReference>
<keyword evidence="2 5" id="KW-0418">Kinase</keyword>
<evidence type="ECO:0000313" key="6">
    <source>
        <dbReference type="Proteomes" id="UP001185779"/>
    </source>
</evidence>
<evidence type="ECO:0000313" key="5">
    <source>
        <dbReference type="EMBL" id="MDV6313908.1"/>
    </source>
</evidence>
<dbReference type="PANTHER" id="PTHR34383:SF3">
    <property type="entry name" value="POLYPHOSPHATE:AMP PHOSPHOTRANSFERASE"/>
    <property type="match status" value="1"/>
</dbReference>
<keyword evidence="1" id="KW-0808">Transferase</keyword>
<dbReference type="PANTHER" id="PTHR34383">
    <property type="entry name" value="POLYPHOSPHATE:AMP PHOSPHOTRANSFERASE-RELATED"/>
    <property type="match status" value="1"/>
</dbReference>
<reference evidence="5 6" key="1">
    <citation type="submission" date="2023-10" db="EMBL/GenBank/DDBJ databases">
        <title>Development of a sustainable strategy for remediation of hydrocarbon-contaminated territories based on the waste exchange concept.</title>
        <authorList>
            <person name="Krivoruchko A."/>
        </authorList>
    </citation>
    <scope>NUCLEOTIDE SEQUENCE</scope>
    <source>
        <strain evidence="4 6">IEGM 1266</strain>
        <strain evidence="5">IEGM 1279</strain>
    </source>
</reference>
<dbReference type="InterPro" id="IPR016898">
    <property type="entry name" value="Polyphosphate_phosphotransfera"/>
</dbReference>
<comment type="caution">
    <text evidence="5">The sequence shown here is derived from an EMBL/GenBank/DDBJ whole genome shotgun (WGS) entry which is preliminary data.</text>
</comment>
<protein>
    <submittedName>
        <fullName evidence="5">Polyphosphate kinase 2 family protein</fullName>
    </submittedName>
</protein>
<dbReference type="SUPFAM" id="SSF52540">
    <property type="entry name" value="P-loop containing nucleoside triphosphate hydrolases"/>
    <property type="match status" value="1"/>
</dbReference>
<evidence type="ECO:0000313" key="4">
    <source>
        <dbReference type="EMBL" id="MDV6309868.1"/>
    </source>
</evidence>
<dbReference type="Proteomes" id="UP001185779">
    <property type="component" value="Unassembled WGS sequence"/>
</dbReference>
<evidence type="ECO:0000259" key="3">
    <source>
        <dbReference type="Pfam" id="PF03976"/>
    </source>
</evidence>
<dbReference type="Proteomes" id="UP001185922">
    <property type="component" value="Unassembled WGS sequence"/>
</dbReference>
<feature type="domain" description="Polyphosphate kinase-2-related" evidence="3">
    <location>
        <begin position="35"/>
        <end position="259"/>
    </location>
</feature>
<gene>
    <name evidence="4" type="ORF">R3P94_21615</name>
    <name evidence="5" type="ORF">R3Q15_18775</name>
</gene>
<keyword evidence="6" id="KW-1185">Reference proteome</keyword>
<proteinExistence type="predicted"/>
<dbReference type="NCBIfam" id="TIGR03709">
    <property type="entry name" value="PPK2_rel_1"/>
    <property type="match status" value="1"/>
</dbReference>
<organism evidence="5 7">
    <name type="scientific">Gordonia amicalis</name>
    <dbReference type="NCBI Taxonomy" id="89053"/>
    <lineage>
        <taxon>Bacteria</taxon>
        <taxon>Bacillati</taxon>
        <taxon>Actinomycetota</taxon>
        <taxon>Actinomycetes</taxon>
        <taxon>Mycobacteriales</taxon>
        <taxon>Gordoniaceae</taxon>
        <taxon>Gordonia</taxon>
    </lineage>
</organism>
<dbReference type="GO" id="GO:0006797">
    <property type="term" value="P:polyphosphate metabolic process"/>
    <property type="evidence" value="ECO:0007669"/>
    <property type="project" value="InterPro"/>
</dbReference>
<evidence type="ECO:0000256" key="2">
    <source>
        <dbReference type="ARBA" id="ARBA00022777"/>
    </source>
</evidence>
<evidence type="ECO:0000313" key="7">
    <source>
        <dbReference type="Proteomes" id="UP001185922"/>
    </source>
</evidence>
<dbReference type="GeneID" id="77171062"/>
<dbReference type="RefSeq" id="WP_006436803.1">
    <property type="nucleotide sequence ID" value="NZ_CP091855.1"/>
</dbReference>
<dbReference type="InterPro" id="IPR022488">
    <property type="entry name" value="PPK2-related"/>
</dbReference>
<dbReference type="Gene3D" id="3.40.50.300">
    <property type="entry name" value="P-loop containing nucleotide triphosphate hydrolases"/>
    <property type="match status" value="1"/>
</dbReference>
<dbReference type="EMBL" id="JAWLKI010000037">
    <property type="protein sequence ID" value="MDV6309868.1"/>
    <property type="molecule type" value="Genomic_DNA"/>
</dbReference>
<accession>A0AAE4UAU9</accession>
<sequence length="283" mass="31605">MSKGWTAPAVEALRARTIGPIASFDADSTPGFDGDKDSGAELLAERGQTLAALQELLYANGRTGDHRSVLLVLQGMDTAGKGGIVRHVGGLLDPQGLSIKGFGKPTPEELQHDFLWRINKALPPAGRIGIFDRSHYEDVLPVRVHNLAPKSEWEKRYHIINQFESELVDNGTTIIKCCLVVSKDEQKARLAERLDRPDKYWKYHPGDVDERAHWDAYLEAYQDIFDLTDKDSAPWFVIPANRKWFARLAVCELLTTALAGLDLDWPKADFDVEAEKKRVAASD</sequence>